<feature type="domain" description="Mediator complex subunit Med16 N-terminal" evidence="10">
    <location>
        <begin position="177"/>
        <end position="442"/>
    </location>
</feature>
<dbReference type="OrthoDB" id="4139168at2759"/>
<gene>
    <name evidence="9" type="primary">MED16</name>
    <name evidence="12" type="ORF">EPUL_001131</name>
</gene>
<comment type="subcellular location">
    <subcellularLocation>
        <location evidence="1 9">Nucleus</location>
    </subcellularLocation>
</comment>
<organism evidence="12 13">
    <name type="scientific">Erysiphe pulchra</name>
    <dbReference type="NCBI Taxonomy" id="225359"/>
    <lineage>
        <taxon>Eukaryota</taxon>
        <taxon>Fungi</taxon>
        <taxon>Dikarya</taxon>
        <taxon>Ascomycota</taxon>
        <taxon>Pezizomycotina</taxon>
        <taxon>Leotiomycetes</taxon>
        <taxon>Erysiphales</taxon>
        <taxon>Erysiphaceae</taxon>
        <taxon>Erysiphe</taxon>
    </lineage>
</organism>
<dbReference type="InterPro" id="IPR036322">
    <property type="entry name" value="WD40_repeat_dom_sf"/>
</dbReference>
<feature type="domain" description="Mediator complex subunit 16 C-terminal" evidence="11">
    <location>
        <begin position="840"/>
        <end position="956"/>
    </location>
</feature>
<dbReference type="SUPFAM" id="SSF50978">
    <property type="entry name" value="WD40 repeat-like"/>
    <property type="match status" value="1"/>
</dbReference>
<evidence type="ECO:0000256" key="9">
    <source>
        <dbReference type="RuleBase" id="RU364149"/>
    </source>
</evidence>
<dbReference type="GO" id="GO:0016592">
    <property type="term" value="C:mediator complex"/>
    <property type="evidence" value="ECO:0007669"/>
    <property type="project" value="InterPro"/>
</dbReference>
<evidence type="ECO:0000256" key="8">
    <source>
        <dbReference type="ARBA" id="ARBA00032015"/>
    </source>
</evidence>
<dbReference type="AlphaFoldDB" id="A0A2S4Q0G2"/>
<evidence type="ECO:0000256" key="5">
    <source>
        <dbReference type="ARBA" id="ARBA00023159"/>
    </source>
</evidence>
<evidence type="ECO:0000256" key="1">
    <source>
        <dbReference type="ARBA" id="ARBA00004123"/>
    </source>
</evidence>
<dbReference type="STRING" id="225359.A0A2S4Q0G2"/>
<dbReference type="Proteomes" id="UP000237438">
    <property type="component" value="Unassembled WGS sequence"/>
</dbReference>
<comment type="similarity">
    <text evidence="2 9">Belongs to the Mediator complex subunit 16 family.</text>
</comment>
<keyword evidence="7 9" id="KW-0539">Nucleus</keyword>
<evidence type="ECO:0000313" key="13">
    <source>
        <dbReference type="Proteomes" id="UP000237438"/>
    </source>
</evidence>
<evidence type="ECO:0000256" key="2">
    <source>
        <dbReference type="ARBA" id="ARBA00006543"/>
    </source>
</evidence>
<evidence type="ECO:0000256" key="3">
    <source>
        <dbReference type="ARBA" id="ARBA00019614"/>
    </source>
</evidence>
<dbReference type="InterPro" id="IPR048339">
    <property type="entry name" value="Mediator_Med16_C"/>
</dbReference>
<sequence length="965" mass="107354">MPLMMEADMDIDDLFGDGTGLSFSAQPPTKELFQRIDELRIGGCCQQIAWSKCGSIASVASNGYTLEIRFLRCHPKTGNWELSKPSTPSFTSTQDGGPIRHLSWSSTGCDLAVIDSAGRVTILSIFSSLNKLAITRNYQVDTADDLQTPVGSYWLPLAPVPPGRPTFQNGPGIKEGRGYRYETSQTPTLGPCNPIPGKSAFVFVTTNGLLKLLWPQSNNKWCDIHTELESIVSSDDLITHAAICPDKNQSPHGLLMIAFATSSKQLRTVRALIDWNIQKGEKAPNGTFLLNPTLKTRHLAMTSWAPEYSLDSMNDSQLDLSMVELSYLEFLPPAEDINAKMAPPTILAVKSCLPTSRSQFYQDFETTFERWEVREKPLSVNSAFEQLGGSQDKNAAQFASISVLKKIKSHKVNKIVIGLEIMNLGKIIFLAYSDGSVEYRERIGFTETFNDNNLNRVCHLSQIGYTYADGEPPIQVALSPTQSSLVYLEKNGKIKWKQLEYHLGQMGTSMEEPIYAATVAALSLSCGTAVMRNSNFDDLLAFASRFTLPQLAFDWLIELSCILKLHVDYSDENHHQLLIRNTTIQICLSVQNSLGFKGLLNARTFSGKNAWIVLQLRNTVVQVAMAAGTKLPVTNSVEKASPLDEPEIIYFLAGSIRWAIDLIAWIIDSLLSLPRSLPSNIDLTKASDLSLLELLAHLQSTNNISLHLILASSTRGFLIALNRRLQHLDNIAKKSLTISMSNTMTSPLILSALRTAYRQIATILSNSIIGLDTVEKFLTSISKQVKEAYSSYTPPLGSTGNLEKARNALEIKLLFGGPIPDALKPVIVELFKKDGILEMVRDEIDESRLFFADFTMLEVDDDKASLKKRKQMNLVMDCFKKLWIQKPSQEMGNSLNNVMMGKSEHSATRVTGKRQELKWRRCTRCAAISEDALVQRQPLQWLVMQQRRCFCSGYWSTLDSGETVA</sequence>
<dbReference type="InterPro" id="IPR021665">
    <property type="entry name" value="Mediator_Med16_N"/>
</dbReference>
<dbReference type="PANTHER" id="PTHR13224:SF6">
    <property type="entry name" value="MEDIATOR OF RNA POLYMERASE II TRANSCRIPTION SUBUNIT 16"/>
    <property type="match status" value="1"/>
</dbReference>
<evidence type="ECO:0000256" key="6">
    <source>
        <dbReference type="ARBA" id="ARBA00023163"/>
    </source>
</evidence>
<dbReference type="InterPro" id="IPR048338">
    <property type="entry name" value="Mediator_Med16"/>
</dbReference>
<evidence type="ECO:0000256" key="4">
    <source>
        <dbReference type="ARBA" id="ARBA00023015"/>
    </source>
</evidence>
<accession>A0A2S4Q0G2</accession>
<evidence type="ECO:0000259" key="11">
    <source>
        <dbReference type="Pfam" id="PF20719"/>
    </source>
</evidence>
<evidence type="ECO:0000259" key="10">
    <source>
        <dbReference type="Pfam" id="PF11635"/>
    </source>
</evidence>
<keyword evidence="6 9" id="KW-0804">Transcription</keyword>
<name>A0A2S4Q0G2_9PEZI</name>
<dbReference type="Pfam" id="PF11635">
    <property type="entry name" value="Med16_N"/>
    <property type="match status" value="1"/>
</dbReference>
<evidence type="ECO:0000256" key="7">
    <source>
        <dbReference type="ARBA" id="ARBA00023242"/>
    </source>
</evidence>
<reference evidence="12 13" key="1">
    <citation type="submission" date="2017-10" db="EMBL/GenBank/DDBJ databases">
        <title>Development of genomic resources for the powdery mildew, Erysiphe pulchra.</title>
        <authorList>
            <person name="Wadl P.A."/>
            <person name="Mack B.M."/>
            <person name="Moore G."/>
            <person name="Beltz S.B."/>
        </authorList>
    </citation>
    <scope>NUCLEOTIDE SEQUENCE [LARGE SCALE GENOMIC DNA]</scope>
    <source>
        <strain evidence="12">Cflorida</strain>
    </source>
</reference>
<comment type="function">
    <text evidence="9">Component of the Mediator complex, a coactivator involved in the regulated transcription of nearly all RNA polymerase II-dependent genes. Mediator functions as a bridge to convey information from gene-specific regulatory proteins to the basal RNA polymerase II transcription machinery. Mediator is recruited to promoters by direct interactions with regulatory proteins and serves as a scaffold for the assembly of a functional preinitiation complex with RNA polymerase II and the general transcription factors.</text>
</comment>
<dbReference type="GO" id="GO:0045893">
    <property type="term" value="P:positive regulation of DNA-templated transcription"/>
    <property type="evidence" value="ECO:0007669"/>
    <property type="project" value="TreeGrafter"/>
</dbReference>
<dbReference type="EMBL" id="PEDP01000076">
    <property type="protein sequence ID" value="POS87746.1"/>
    <property type="molecule type" value="Genomic_DNA"/>
</dbReference>
<keyword evidence="13" id="KW-1185">Reference proteome</keyword>
<protein>
    <recommendedName>
        <fullName evidence="3 9">Mediator of RNA polymerase II transcription subunit 16</fullName>
    </recommendedName>
    <alternativeName>
        <fullName evidence="8 9">Mediator complex subunit 16</fullName>
    </alternativeName>
</protein>
<proteinExistence type="inferred from homology"/>
<comment type="subunit">
    <text evidence="9">Component of the Mediator complex.</text>
</comment>
<keyword evidence="4 9" id="KW-0805">Transcription regulation</keyword>
<keyword evidence="5 9" id="KW-0010">Activator</keyword>
<comment type="caution">
    <text evidence="12">The sequence shown here is derived from an EMBL/GenBank/DDBJ whole genome shotgun (WGS) entry which is preliminary data.</text>
</comment>
<dbReference type="PANTHER" id="PTHR13224">
    <property type="entry name" value="THYROID HORMONE RECEPTOR-ASSOCIATED PROTEIN-RELATED"/>
    <property type="match status" value="1"/>
</dbReference>
<dbReference type="Pfam" id="PF20719">
    <property type="entry name" value="Med16_C"/>
    <property type="match status" value="1"/>
</dbReference>
<evidence type="ECO:0000313" key="12">
    <source>
        <dbReference type="EMBL" id="POS87746.1"/>
    </source>
</evidence>